<feature type="domain" description="Methionyl/Valyl/Leucyl/Isoleucyl-tRNA synthetase anticodon-binding" evidence="17">
    <location>
        <begin position="695"/>
        <end position="838"/>
    </location>
</feature>
<evidence type="ECO:0000313" key="19">
    <source>
        <dbReference type="Proteomes" id="UP000614410"/>
    </source>
</evidence>
<dbReference type="GO" id="GO:0008270">
    <property type="term" value="F:zinc ion binding"/>
    <property type="evidence" value="ECO:0007669"/>
    <property type="project" value="UniProtKB-UniRule"/>
</dbReference>
<keyword evidence="8 15" id="KW-0547">Nucleotide-binding</keyword>
<dbReference type="InterPro" id="IPR001412">
    <property type="entry name" value="aa-tRNA-synth_I_CS"/>
</dbReference>
<dbReference type="EC" id="6.1.1.5" evidence="15"/>
<feature type="short sequence motif" description="'HIGH' region" evidence="15">
    <location>
        <begin position="56"/>
        <end position="66"/>
    </location>
</feature>
<dbReference type="GO" id="GO:0005524">
    <property type="term" value="F:ATP binding"/>
    <property type="evidence" value="ECO:0007669"/>
    <property type="project" value="UniProtKB-UniRule"/>
</dbReference>
<comment type="subunit">
    <text evidence="4 15">Monomer.</text>
</comment>
<reference evidence="18 19" key="1">
    <citation type="submission" date="2020-10" db="EMBL/GenBank/DDBJ databases">
        <title>Ca. Dormibacterota MAGs.</title>
        <authorList>
            <person name="Montgomery K."/>
        </authorList>
    </citation>
    <scope>NUCLEOTIDE SEQUENCE [LARGE SCALE GENOMIC DNA]</scope>
    <source>
        <strain evidence="18">Mitchell_Peninsula_5</strain>
    </source>
</reference>
<dbReference type="NCBIfam" id="TIGR00392">
    <property type="entry name" value="ileS"/>
    <property type="match status" value="1"/>
</dbReference>
<evidence type="ECO:0000256" key="5">
    <source>
        <dbReference type="ARBA" id="ARBA00022490"/>
    </source>
</evidence>
<dbReference type="CDD" id="cd07961">
    <property type="entry name" value="Anticodon_Ia_Ile_ABEc"/>
    <property type="match status" value="1"/>
</dbReference>
<evidence type="ECO:0000256" key="2">
    <source>
        <dbReference type="ARBA" id="ARBA00004496"/>
    </source>
</evidence>
<dbReference type="Gene3D" id="3.40.50.620">
    <property type="entry name" value="HUPs"/>
    <property type="match status" value="2"/>
</dbReference>
<sequence length="1046" mass="117725">MAVPDSDKPYPNVDPRPHFPALEEAVLAYWERDGTFLASLEQRSAQREFVFYDGPPFANGLPHYGHLLTGFVKDAVPRYKTMRGYRVPRRFGWDCHGLPAEMEAERQLNIHGHVAVQQFGIKRFNDFCRSSVLEYTGEWRNYVTRQARWVDFDTEYRTMDVAYMESVMWAFKQLWEKGLIYEGYRVLPYCWECETPLSNFETRLDDAYRDRQDPAVTVRFRLDPVPGEAAPTDLLVWTTTPWTLPSNLAIAVDPTIEYALFEEDGQRYLIGARAAENYEKQLAAAVQVGMVSGADLVGRTYAPLFDFFVNEANSFRLLSADFISEVEGTGAVHMAPGFGEDDQRICEANGIRVVVPVDQSGRFTGEVPDWQGLQVFEANPLIVRRLREMGALVRLDSYVHSYPHCWRTDTPLIYRAVSSWFVEVTKFRDRAVELNKAINWVPPHVRDGAFGKWLSGARDWSISRNRFWGSPIPVWKSDDPGHPRIDVYGSLDQIERDFGVRPDDLHRPGVDELTRPNPDDPTGRSTMRRVEEVLDCWFESGSMPYAQGHYPFENGEWFPSHLPADFIVEYIGQTRAWFYNLHALSTALFDKPAYSTCVVHGVILGNDGQKMSKRLRNYPDPEEMFNKHGADAVRWSLLNSPVLRGQDLVVTEEAISDGLKQVVIPMWNAYKFFSEYANIDGYRATLRTDATGVLDRYIVAKTSDLASVVAERMDAYDLYGSCRAITSFINDVLNNWYIRRSRKRVWTGEMSEDKRDLYDTLFTTLSTLCRVAAPLLPMITETVYRGLTGQRSVHLTDFPEAEGPAGDGDLVAAMDTVREVCSAVLSVRLAAGLRVRLPLAEITVATTSPEALEPYCALIADEVNVKAVRLTRDLDGIVRRVLAVNAAMVGPRLGRAAPAVFAAARAGDWRRSEEGLEIAGQRLGPEEYTLAIRPRDDATTRVLESGTAAVTVDLTVTPELEREGLARDIVRLVQSARRDAGLHLGDRIRLALDLPPTYAAAAERHREYITAETLGVHLSLGAVPPTLSIHETSVEGGVARVGVARI</sequence>
<comment type="domain">
    <text evidence="15">IleRS has two distinct active sites: one for aminoacylation and one for editing. The misactivated valine is translocated from the active site to the editing site, which sterically excludes the correctly activated isoleucine. The single editing site contains two valyl binding pockets, one specific for each substrate (Val-AMP or Val-tRNA(Ile)).</text>
</comment>
<comment type="cofactor">
    <cofactor evidence="1 15">
        <name>Zn(2+)</name>
        <dbReference type="ChEBI" id="CHEBI:29105"/>
    </cofactor>
</comment>
<dbReference type="SUPFAM" id="SSF50677">
    <property type="entry name" value="ValRS/IleRS/LeuRS editing domain"/>
    <property type="match status" value="1"/>
</dbReference>
<dbReference type="InterPro" id="IPR002300">
    <property type="entry name" value="aa-tRNA-synth_Ia"/>
</dbReference>
<organism evidence="18 19">
    <name type="scientific">Candidatus Amunia macphersoniae</name>
    <dbReference type="NCBI Taxonomy" id="3127014"/>
    <lineage>
        <taxon>Bacteria</taxon>
        <taxon>Bacillati</taxon>
        <taxon>Candidatus Dormiibacterota</taxon>
        <taxon>Candidatus Dormibacteria</taxon>
        <taxon>Candidatus Aeolococcales</taxon>
        <taxon>Candidatus Aeolococcaceae</taxon>
        <taxon>Candidatus Amunia</taxon>
    </lineage>
</organism>
<comment type="similarity">
    <text evidence="3 15">Belongs to the class-I aminoacyl-tRNA synthetase family. IleS type 2 subfamily.</text>
</comment>
<dbReference type="PANTHER" id="PTHR42780:SF1">
    <property type="entry name" value="ISOLEUCINE--TRNA LIGASE, CYTOPLASMIC"/>
    <property type="match status" value="1"/>
</dbReference>
<dbReference type="HAMAP" id="MF_02003">
    <property type="entry name" value="Ile_tRNA_synth_type2"/>
    <property type="match status" value="1"/>
</dbReference>
<dbReference type="GO" id="GO:0000049">
    <property type="term" value="F:tRNA binding"/>
    <property type="evidence" value="ECO:0007669"/>
    <property type="project" value="InterPro"/>
</dbReference>
<proteinExistence type="inferred from homology"/>
<dbReference type="FunFam" id="3.40.50.620:FF:000063">
    <property type="entry name" value="Isoleucine--tRNA ligase"/>
    <property type="match status" value="1"/>
</dbReference>
<evidence type="ECO:0000256" key="6">
    <source>
        <dbReference type="ARBA" id="ARBA00022598"/>
    </source>
</evidence>
<evidence type="ECO:0000256" key="8">
    <source>
        <dbReference type="ARBA" id="ARBA00022741"/>
    </source>
</evidence>
<dbReference type="GO" id="GO:0006428">
    <property type="term" value="P:isoleucyl-tRNA aminoacylation"/>
    <property type="evidence" value="ECO:0007669"/>
    <property type="project" value="UniProtKB-UniRule"/>
</dbReference>
<keyword evidence="9 15" id="KW-0862">Zinc</keyword>
<keyword evidence="7 15" id="KW-0479">Metal-binding</keyword>
<keyword evidence="10 15" id="KW-0067">ATP-binding</keyword>
<keyword evidence="12 15" id="KW-0030">Aminoacyl-tRNA synthetase</keyword>
<dbReference type="PANTHER" id="PTHR42780">
    <property type="entry name" value="SOLEUCYL-TRNA SYNTHETASE"/>
    <property type="match status" value="1"/>
</dbReference>
<dbReference type="InterPro" id="IPR014729">
    <property type="entry name" value="Rossmann-like_a/b/a_fold"/>
</dbReference>
<dbReference type="InterPro" id="IPR033709">
    <property type="entry name" value="Anticodon_Ile_ABEc"/>
</dbReference>
<dbReference type="EMBL" id="JAEKNN010000033">
    <property type="protein sequence ID" value="MBJ7609268.1"/>
    <property type="molecule type" value="Genomic_DNA"/>
</dbReference>
<dbReference type="InterPro" id="IPR002301">
    <property type="entry name" value="Ile-tRNA-ligase"/>
</dbReference>
<dbReference type="Gene3D" id="3.90.740.10">
    <property type="entry name" value="Valyl/Leucyl/Isoleucyl-tRNA synthetase, editing domain"/>
    <property type="match status" value="1"/>
</dbReference>
<evidence type="ECO:0000256" key="7">
    <source>
        <dbReference type="ARBA" id="ARBA00022723"/>
    </source>
</evidence>
<dbReference type="Proteomes" id="UP000614410">
    <property type="component" value="Unassembled WGS sequence"/>
</dbReference>
<evidence type="ECO:0000259" key="17">
    <source>
        <dbReference type="Pfam" id="PF08264"/>
    </source>
</evidence>
<evidence type="ECO:0000259" key="16">
    <source>
        <dbReference type="Pfam" id="PF00133"/>
    </source>
</evidence>
<dbReference type="GO" id="GO:0004822">
    <property type="term" value="F:isoleucine-tRNA ligase activity"/>
    <property type="evidence" value="ECO:0007669"/>
    <property type="project" value="UniProtKB-UniRule"/>
</dbReference>
<evidence type="ECO:0000256" key="13">
    <source>
        <dbReference type="ARBA" id="ARBA00025217"/>
    </source>
</evidence>
<evidence type="ECO:0000256" key="4">
    <source>
        <dbReference type="ARBA" id="ARBA00011245"/>
    </source>
</evidence>
<dbReference type="Pfam" id="PF19302">
    <property type="entry name" value="DUF5915"/>
    <property type="match status" value="1"/>
</dbReference>
<evidence type="ECO:0000256" key="11">
    <source>
        <dbReference type="ARBA" id="ARBA00022917"/>
    </source>
</evidence>
<comment type="subcellular location">
    <subcellularLocation>
        <location evidence="2 15">Cytoplasm</location>
    </subcellularLocation>
</comment>
<dbReference type="AlphaFoldDB" id="A0A934KDC1"/>
<gene>
    <name evidence="15" type="primary">ileS</name>
    <name evidence="18" type="ORF">JF887_07525</name>
</gene>
<dbReference type="InterPro" id="IPR023586">
    <property type="entry name" value="Ile-tRNA-ligase_type2"/>
</dbReference>
<feature type="domain" description="Aminoacyl-tRNA synthetase class Ia" evidence="16">
    <location>
        <begin position="26"/>
        <end position="644"/>
    </location>
</feature>
<dbReference type="Pfam" id="PF00133">
    <property type="entry name" value="tRNA-synt_1"/>
    <property type="match status" value="1"/>
</dbReference>
<dbReference type="CDD" id="cd00818">
    <property type="entry name" value="IleRS_core"/>
    <property type="match status" value="1"/>
</dbReference>
<dbReference type="GO" id="GO:0002161">
    <property type="term" value="F:aminoacyl-tRNA deacylase activity"/>
    <property type="evidence" value="ECO:0007669"/>
    <property type="project" value="InterPro"/>
</dbReference>
<evidence type="ECO:0000256" key="14">
    <source>
        <dbReference type="ARBA" id="ARBA00048359"/>
    </source>
</evidence>
<comment type="catalytic activity">
    <reaction evidence="14 15">
        <text>tRNA(Ile) + L-isoleucine + ATP = L-isoleucyl-tRNA(Ile) + AMP + diphosphate</text>
        <dbReference type="Rhea" id="RHEA:11060"/>
        <dbReference type="Rhea" id="RHEA-COMP:9666"/>
        <dbReference type="Rhea" id="RHEA-COMP:9695"/>
        <dbReference type="ChEBI" id="CHEBI:30616"/>
        <dbReference type="ChEBI" id="CHEBI:33019"/>
        <dbReference type="ChEBI" id="CHEBI:58045"/>
        <dbReference type="ChEBI" id="CHEBI:78442"/>
        <dbReference type="ChEBI" id="CHEBI:78528"/>
        <dbReference type="ChEBI" id="CHEBI:456215"/>
        <dbReference type="EC" id="6.1.1.5"/>
    </reaction>
</comment>
<evidence type="ECO:0000256" key="10">
    <source>
        <dbReference type="ARBA" id="ARBA00022840"/>
    </source>
</evidence>
<evidence type="ECO:0000256" key="15">
    <source>
        <dbReference type="HAMAP-Rule" id="MF_02003"/>
    </source>
</evidence>
<evidence type="ECO:0000256" key="1">
    <source>
        <dbReference type="ARBA" id="ARBA00001947"/>
    </source>
</evidence>
<dbReference type="Pfam" id="PF08264">
    <property type="entry name" value="Anticodon_1"/>
    <property type="match status" value="1"/>
</dbReference>
<feature type="short sequence motif" description="'KMSKS' region" evidence="15">
    <location>
        <begin position="610"/>
        <end position="614"/>
    </location>
</feature>
<dbReference type="FunFam" id="3.40.50.620:FF:000075">
    <property type="entry name" value="Isoleucine--tRNA ligase"/>
    <property type="match status" value="1"/>
</dbReference>
<dbReference type="SUPFAM" id="SSF47323">
    <property type="entry name" value="Anticodon-binding domain of a subclass of class I aminoacyl-tRNA synthetases"/>
    <property type="match status" value="1"/>
</dbReference>
<dbReference type="SUPFAM" id="SSF52374">
    <property type="entry name" value="Nucleotidylyl transferase"/>
    <property type="match status" value="1"/>
</dbReference>
<dbReference type="GO" id="GO:0005737">
    <property type="term" value="C:cytoplasm"/>
    <property type="evidence" value="ECO:0007669"/>
    <property type="project" value="UniProtKB-SubCell"/>
</dbReference>
<evidence type="ECO:0000313" key="18">
    <source>
        <dbReference type="EMBL" id="MBJ7609268.1"/>
    </source>
</evidence>
<keyword evidence="11 15" id="KW-0648">Protein biosynthesis</keyword>
<evidence type="ECO:0000256" key="9">
    <source>
        <dbReference type="ARBA" id="ARBA00022833"/>
    </source>
</evidence>
<accession>A0A934KDC1</accession>
<dbReference type="InterPro" id="IPR009008">
    <property type="entry name" value="Val/Leu/Ile-tRNA-synth_edit"/>
</dbReference>
<dbReference type="PRINTS" id="PR00984">
    <property type="entry name" value="TRNASYNTHILE"/>
</dbReference>
<comment type="caution">
    <text evidence="18">The sequence shown here is derived from an EMBL/GenBank/DDBJ whole genome shotgun (WGS) entry which is preliminary data.</text>
</comment>
<dbReference type="Gene3D" id="1.10.730.10">
    <property type="entry name" value="Isoleucyl-tRNA Synthetase, Domain 1"/>
    <property type="match status" value="1"/>
</dbReference>
<name>A0A934KDC1_9BACT</name>
<dbReference type="InterPro" id="IPR013155">
    <property type="entry name" value="M/V/L/I-tRNA-synth_anticd-bd"/>
</dbReference>
<keyword evidence="6 15" id="KW-0436">Ligase</keyword>
<comment type="function">
    <text evidence="13 15">Catalyzes the attachment of isoleucine to tRNA(Ile). As IleRS can inadvertently accommodate and process structurally similar amino acids such as valine, to avoid such errors it has two additional distinct tRNA(Ile)-dependent editing activities. One activity is designated as 'pretransfer' editing and involves the hydrolysis of activated Val-AMP. The other activity is designated 'posttransfer' editing and involves deacylation of mischarged Val-tRNA(Ile).</text>
</comment>
<dbReference type="InterPro" id="IPR009080">
    <property type="entry name" value="tRNAsynth_Ia_anticodon-bd"/>
</dbReference>
<evidence type="ECO:0000256" key="3">
    <source>
        <dbReference type="ARBA" id="ARBA00007078"/>
    </source>
</evidence>
<protein>
    <recommendedName>
        <fullName evidence="15">Isoleucine--tRNA ligase</fullName>
        <ecNumber evidence="15">6.1.1.5</ecNumber>
    </recommendedName>
    <alternativeName>
        <fullName evidence="15">Isoleucyl-tRNA synthetase</fullName>
        <shortName evidence="15">IleRS</shortName>
    </alternativeName>
</protein>
<evidence type="ECO:0000256" key="12">
    <source>
        <dbReference type="ARBA" id="ARBA00023146"/>
    </source>
</evidence>
<dbReference type="PROSITE" id="PS00178">
    <property type="entry name" value="AA_TRNA_LIGASE_I"/>
    <property type="match status" value="1"/>
</dbReference>
<keyword evidence="5 15" id="KW-0963">Cytoplasm</keyword>
<feature type="binding site" evidence="15">
    <location>
        <position position="613"/>
    </location>
    <ligand>
        <name>ATP</name>
        <dbReference type="ChEBI" id="CHEBI:30616"/>
    </ligand>
</feature>